<dbReference type="Gene3D" id="3.20.20.80">
    <property type="entry name" value="Glycosidases"/>
    <property type="match status" value="1"/>
</dbReference>
<accession>A0A8H6SKY4</accession>
<dbReference type="Pfam" id="PF03659">
    <property type="entry name" value="Glyco_hydro_71"/>
    <property type="match status" value="2"/>
</dbReference>
<evidence type="ECO:0000313" key="4">
    <source>
        <dbReference type="Proteomes" id="UP000636479"/>
    </source>
</evidence>
<dbReference type="GeneID" id="59346183"/>
<dbReference type="AlphaFoldDB" id="A0A8H6SKY4"/>
<organism evidence="3 4">
    <name type="scientific">Mycena indigotica</name>
    <dbReference type="NCBI Taxonomy" id="2126181"/>
    <lineage>
        <taxon>Eukaryota</taxon>
        <taxon>Fungi</taxon>
        <taxon>Dikarya</taxon>
        <taxon>Basidiomycota</taxon>
        <taxon>Agaricomycotina</taxon>
        <taxon>Agaricomycetes</taxon>
        <taxon>Agaricomycetidae</taxon>
        <taxon>Agaricales</taxon>
        <taxon>Marasmiineae</taxon>
        <taxon>Mycenaceae</taxon>
        <taxon>Mycena</taxon>
    </lineage>
</organism>
<dbReference type="OrthoDB" id="3257981at2759"/>
<gene>
    <name evidence="3" type="ORF">MIND_00696200</name>
</gene>
<proteinExistence type="predicted"/>
<keyword evidence="2" id="KW-0732">Signal</keyword>
<feature type="chain" id="PRO_5034324371" description="Glycoside hydrolase family 71 protein" evidence="2">
    <location>
        <begin position="20"/>
        <end position="485"/>
    </location>
</feature>
<dbReference type="GO" id="GO:0051118">
    <property type="term" value="F:glucan endo-1,3-alpha-glucosidase activity"/>
    <property type="evidence" value="ECO:0007669"/>
    <property type="project" value="InterPro"/>
</dbReference>
<feature type="signal peptide" evidence="2">
    <location>
        <begin position="1"/>
        <end position="19"/>
    </location>
</feature>
<evidence type="ECO:0000256" key="2">
    <source>
        <dbReference type="SAM" id="SignalP"/>
    </source>
</evidence>
<sequence length="485" mass="53796">MKCLLLFLLLGPFLAIVGAQQAPFLGNSPPNQSQSRSSQPAPSQSSQSPSQSSQPAFQSSQSPSRSSQLQSQSSQSPSQSNQLPSQSSQPQPQSSSQPSKYVVAHFMVGNTYPYTTSDWVQDIAAAASRGIDGFALNVGGDPWQPARLAAAYDAAKRFAPSINFKLFISLDMTSIPCATTNHANQLRNFYEPFRNHPNQLNYNGRPLLSTFSGEWCRFGMGNLNDAWNYVLKSNGALPVHFVASFFVDPANFRGMSFLDGAFNLNGRTYMAAVSPWFFTHYGTDSWNKNWIYRCDDFHFAQRWELIVQNRNLTAIAQVISWNDYGESHYVGPIHGAQPNSQAWVNGFDHQGWLDLQTYYITAFKTGQYPPITRDRVFLWARLYPANANAQDRVGRPDNWQWTKDILWGVAMLTAPAQLTATCGSSRLSTTLPAGLSKFQLPLVSTCNVVVTLARSNSVFINFAPSGFTFRTDPPSYNFNAFVAAS</sequence>
<evidence type="ECO:0008006" key="5">
    <source>
        <dbReference type="Google" id="ProtNLM"/>
    </source>
</evidence>
<evidence type="ECO:0000256" key="1">
    <source>
        <dbReference type="SAM" id="MobiDB-lite"/>
    </source>
</evidence>
<reference evidence="3" key="1">
    <citation type="submission" date="2020-05" db="EMBL/GenBank/DDBJ databases">
        <title>Mycena genomes resolve the evolution of fungal bioluminescence.</title>
        <authorList>
            <person name="Tsai I.J."/>
        </authorList>
    </citation>
    <scope>NUCLEOTIDE SEQUENCE</scope>
    <source>
        <strain evidence="3">171206Taipei</strain>
    </source>
</reference>
<dbReference type="EMBL" id="JACAZF010000006">
    <property type="protein sequence ID" value="KAF7301311.1"/>
    <property type="molecule type" value="Genomic_DNA"/>
</dbReference>
<feature type="region of interest" description="Disordered" evidence="1">
    <location>
        <begin position="25"/>
        <end position="98"/>
    </location>
</feature>
<name>A0A8H6SKY4_9AGAR</name>
<dbReference type="RefSeq" id="XP_037219311.1">
    <property type="nucleotide sequence ID" value="XM_037363667.1"/>
</dbReference>
<keyword evidence="4" id="KW-1185">Reference proteome</keyword>
<dbReference type="CDD" id="cd11577">
    <property type="entry name" value="GH71"/>
    <property type="match status" value="1"/>
</dbReference>
<comment type="caution">
    <text evidence="3">The sequence shown here is derived from an EMBL/GenBank/DDBJ whole genome shotgun (WGS) entry which is preliminary data.</text>
</comment>
<dbReference type="InterPro" id="IPR005197">
    <property type="entry name" value="Glyco_hydro_71"/>
</dbReference>
<dbReference type="Proteomes" id="UP000636479">
    <property type="component" value="Unassembled WGS sequence"/>
</dbReference>
<protein>
    <recommendedName>
        <fullName evidence="5">Glycoside hydrolase family 71 protein</fullName>
    </recommendedName>
</protein>
<feature type="compositionally biased region" description="Low complexity" evidence="1">
    <location>
        <begin position="28"/>
        <end position="98"/>
    </location>
</feature>
<evidence type="ECO:0000313" key="3">
    <source>
        <dbReference type="EMBL" id="KAF7301311.1"/>
    </source>
</evidence>